<dbReference type="Gene3D" id="2.30.110.10">
    <property type="entry name" value="Electron Transport, Fmn-binding Protein, Chain A"/>
    <property type="match status" value="1"/>
</dbReference>
<dbReference type="GO" id="GO:0016491">
    <property type="term" value="F:oxidoreductase activity"/>
    <property type="evidence" value="ECO:0007669"/>
    <property type="project" value="UniProtKB-KW"/>
</dbReference>
<reference evidence="4" key="1">
    <citation type="journal article" date="2019" name="Int. J. Syst. Evol. Microbiol.">
        <title>The Global Catalogue of Microorganisms (GCM) 10K type strain sequencing project: providing services to taxonomists for standard genome sequencing and annotation.</title>
        <authorList>
            <consortium name="The Broad Institute Genomics Platform"/>
            <consortium name="The Broad Institute Genome Sequencing Center for Infectious Disease"/>
            <person name="Wu L."/>
            <person name="Ma J."/>
        </authorList>
    </citation>
    <scope>NUCLEOTIDE SEQUENCE [LARGE SCALE GENOMIC DNA]</scope>
    <source>
        <strain evidence="4">CCUG 43304</strain>
    </source>
</reference>
<keyword evidence="4" id="KW-1185">Reference proteome</keyword>
<accession>A0ABW1V9L1</accession>
<dbReference type="InterPro" id="IPR050268">
    <property type="entry name" value="NADH-dep_flavin_reductase"/>
</dbReference>
<dbReference type="RefSeq" id="WP_386726529.1">
    <property type="nucleotide sequence ID" value="NZ_JBHSTP010000001.1"/>
</dbReference>
<organism evidence="3 4">
    <name type="scientific">Luethyella okanaganae</name>
    <dbReference type="NCBI Taxonomy" id="69372"/>
    <lineage>
        <taxon>Bacteria</taxon>
        <taxon>Bacillati</taxon>
        <taxon>Actinomycetota</taxon>
        <taxon>Actinomycetes</taxon>
        <taxon>Micrococcales</taxon>
        <taxon>Microbacteriaceae</taxon>
        <taxon>Luethyella</taxon>
    </lineage>
</organism>
<dbReference type="EMBL" id="JBHSTP010000001">
    <property type="protein sequence ID" value="MFC6354726.1"/>
    <property type="molecule type" value="Genomic_DNA"/>
</dbReference>
<dbReference type="EC" id="1.-.-.-" evidence="3"/>
<keyword evidence="1 3" id="KW-0560">Oxidoreductase</keyword>
<dbReference type="PANTHER" id="PTHR30466:SF1">
    <property type="entry name" value="FMN REDUCTASE (NADH) RUTF"/>
    <property type="match status" value="1"/>
</dbReference>
<protein>
    <submittedName>
        <fullName evidence="3">Flavin reductase family protein</fullName>
        <ecNumber evidence="3">1.-.-.-</ecNumber>
    </submittedName>
</protein>
<dbReference type="InterPro" id="IPR002563">
    <property type="entry name" value="Flavin_Rdtase-like_dom"/>
</dbReference>
<evidence type="ECO:0000313" key="3">
    <source>
        <dbReference type="EMBL" id="MFC6354726.1"/>
    </source>
</evidence>
<dbReference type="Pfam" id="PF01613">
    <property type="entry name" value="Flavin_Reduct"/>
    <property type="match status" value="1"/>
</dbReference>
<dbReference type="SUPFAM" id="SSF50475">
    <property type="entry name" value="FMN-binding split barrel"/>
    <property type="match status" value="1"/>
</dbReference>
<dbReference type="PANTHER" id="PTHR30466">
    <property type="entry name" value="FLAVIN REDUCTASE"/>
    <property type="match status" value="1"/>
</dbReference>
<feature type="domain" description="Flavin reductase like" evidence="2">
    <location>
        <begin position="29"/>
        <end position="172"/>
    </location>
</feature>
<name>A0ABW1V9L1_9MICO</name>
<dbReference type="Proteomes" id="UP001596306">
    <property type="component" value="Unassembled WGS sequence"/>
</dbReference>
<gene>
    <name evidence="3" type="ORF">ACFQB0_01185</name>
</gene>
<evidence type="ECO:0000256" key="1">
    <source>
        <dbReference type="ARBA" id="ARBA00023002"/>
    </source>
</evidence>
<evidence type="ECO:0000259" key="2">
    <source>
        <dbReference type="SMART" id="SM00903"/>
    </source>
</evidence>
<dbReference type="SMART" id="SM00903">
    <property type="entry name" value="Flavin_Reduct"/>
    <property type="match status" value="1"/>
</dbReference>
<sequence length="184" mass="20058">MIATLDPNSGFRPESQLYRPRQHYFRGSLGRFATGVAIVTFDGAAISEGPGKRHGITVNSFTSVSMDPPLVLVSIARATRAHDELADRPFTVNILGAEQELLAGHFAGGPNVEPRWTEGEIAPRLAGVLSWFECTPWASYDGGDHTLYLGEVVNFDYRSGDALGFVNGRFTAIPERLLGHEDLL</sequence>
<dbReference type="InterPro" id="IPR012349">
    <property type="entry name" value="Split_barrel_FMN-bd"/>
</dbReference>
<proteinExistence type="predicted"/>
<evidence type="ECO:0000313" key="4">
    <source>
        <dbReference type="Proteomes" id="UP001596306"/>
    </source>
</evidence>
<comment type="caution">
    <text evidence="3">The sequence shown here is derived from an EMBL/GenBank/DDBJ whole genome shotgun (WGS) entry which is preliminary data.</text>
</comment>